<sequence length="48" mass="5138">MRSILISVLLIAAIIVIYTDSFRGDGGAEQLINGSGSRMSRMIEGIDP</sequence>
<comment type="caution">
    <text evidence="1">The sequence shown here is derived from an EMBL/GenBank/DDBJ whole genome shotgun (WGS) entry which is preliminary data.</text>
</comment>
<proteinExistence type="predicted"/>
<evidence type="ECO:0000313" key="2">
    <source>
        <dbReference type="Proteomes" id="UP000640274"/>
    </source>
</evidence>
<evidence type="ECO:0000313" key="1">
    <source>
        <dbReference type="EMBL" id="MBJ6361532.1"/>
    </source>
</evidence>
<organism evidence="1 2">
    <name type="scientific">Paenibacillus roseus</name>
    <dbReference type="NCBI Taxonomy" id="2798579"/>
    <lineage>
        <taxon>Bacteria</taxon>
        <taxon>Bacillati</taxon>
        <taxon>Bacillota</taxon>
        <taxon>Bacilli</taxon>
        <taxon>Bacillales</taxon>
        <taxon>Paenibacillaceae</taxon>
        <taxon>Paenibacillus</taxon>
    </lineage>
</organism>
<dbReference type="RefSeq" id="WP_199019084.1">
    <property type="nucleotide sequence ID" value="NZ_JAELUP010000031.1"/>
</dbReference>
<protein>
    <submittedName>
        <fullName evidence="1">Uncharacterized protein</fullName>
    </submittedName>
</protein>
<keyword evidence="2" id="KW-1185">Reference proteome</keyword>
<dbReference type="EMBL" id="JAELUP010000031">
    <property type="protein sequence ID" value="MBJ6361532.1"/>
    <property type="molecule type" value="Genomic_DNA"/>
</dbReference>
<dbReference type="AlphaFoldDB" id="A0A934IYE5"/>
<name>A0A934IYE5_9BACL</name>
<reference evidence="1" key="1">
    <citation type="submission" date="2020-12" db="EMBL/GenBank/DDBJ databases">
        <authorList>
            <person name="Huq M.A."/>
        </authorList>
    </citation>
    <scope>NUCLEOTIDE SEQUENCE</scope>
    <source>
        <strain evidence="1">MAHUQ-46</strain>
    </source>
</reference>
<dbReference type="Proteomes" id="UP000640274">
    <property type="component" value="Unassembled WGS sequence"/>
</dbReference>
<accession>A0A934IYE5</accession>
<gene>
    <name evidence="1" type="ORF">JFN88_09485</name>
</gene>